<evidence type="ECO:0000256" key="1">
    <source>
        <dbReference type="SAM" id="MobiDB-lite"/>
    </source>
</evidence>
<gene>
    <name evidence="4" type="ORF">BT63DRAFT_210032</name>
</gene>
<evidence type="ECO:0008006" key="6">
    <source>
        <dbReference type="Google" id="ProtNLM"/>
    </source>
</evidence>
<proteinExistence type="predicted"/>
<reference evidence="4" key="1">
    <citation type="journal article" date="2020" name="Stud. Mycol.">
        <title>101 Dothideomycetes genomes: a test case for predicting lifestyles and emergence of pathogens.</title>
        <authorList>
            <person name="Haridas S."/>
            <person name="Albert R."/>
            <person name="Binder M."/>
            <person name="Bloem J."/>
            <person name="Labutti K."/>
            <person name="Salamov A."/>
            <person name="Andreopoulos B."/>
            <person name="Baker S."/>
            <person name="Barry K."/>
            <person name="Bills G."/>
            <person name="Bluhm B."/>
            <person name="Cannon C."/>
            <person name="Castanera R."/>
            <person name="Culley D."/>
            <person name="Daum C."/>
            <person name="Ezra D."/>
            <person name="Gonzalez J."/>
            <person name="Henrissat B."/>
            <person name="Kuo A."/>
            <person name="Liang C."/>
            <person name="Lipzen A."/>
            <person name="Lutzoni F."/>
            <person name="Magnuson J."/>
            <person name="Mondo S."/>
            <person name="Nolan M."/>
            <person name="Ohm R."/>
            <person name="Pangilinan J."/>
            <person name="Park H.-J."/>
            <person name="Ramirez L."/>
            <person name="Alfaro M."/>
            <person name="Sun H."/>
            <person name="Tritt A."/>
            <person name="Yoshinaga Y."/>
            <person name="Zwiers L.-H."/>
            <person name="Turgeon B."/>
            <person name="Goodwin S."/>
            <person name="Spatafora J."/>
            <person name="Crous P."/>
            <person name="Grigoriev I."/>
        </authorList>
    </citation>
    <scope>NUCLEOTIDE SEQUENCE</scope>
    <source>
        <strain evidence="4">CBS 115976</strain>
    </source>
</reference>
<keyword evidence="3" id="KW-0732">Signal</keyword>
<evidence type="ECO:0000256" key="2">
    <source>
        <dbReference type="SAM" id="Phobius"/>
    </source>
</evidence>
<keyword evidence="2" id="KW-0472">Membrane</keyword>
<organism evidence="4 5">
    <name type="scientific">Microthyrium microscopicum</name>
    <dbReference type="NCBI Taxonomy" id="703497"/>
    <lineage>
        <taxon>Eukaryota</taxon>
        <taxon>Fungi</taxon>
        <taxon>Dikarya</taxon>
        <taxon>Ascomycota</taxon>
        <taxon>Pezizomycotina</taxon>
        <taxon>Dothideomycetes</taxon>
        <taxon>Dothideomycetes incertae sedis</taxon>
        <taxon>Microthyriales</taxon>
        <taxon>Microthyriaceae</taxon>
        <taxon>Microthyrium</taxon>
    </lineage>
</organism>
<protein>
    <recommendedName>
        <fullName evidence="6">Mid2 domain-containing protein</fullName>
    </recommendedName>
</protein>
<evidence type="ECO:0000313" key="4">
    <source>
        <dbReference type="EMBL" id="KAF2671183.1"/>
    </source>
</evidence>
<sequence>MKPLLLTAVAGLAGATLTLEPIKRAIFPRDLSSWGGFPILQDSGNCVSGTTTCGTASCCPNGWTCNTSGSQQASTSAPICCPSSGDCTATVLALHTCADTSWDLYSFGGYFCCASDTVGTYSSAGKQCLAKSLPIPTSISLTKVTQATSTPTGAATSGGSKVTSASAGTTTAVGGNTSSSSGSNSGSGSGSSGTVTKVPQTAAIAIAVLAGVVVLLVIFIIWRCRRSRKNAQAHIPQAQPQFQQYPGGSPMNAPVSPVSYPVHPSPPMYKAPTPMAHELTGQGVTGPVYEANAVHRVELDAR</sequence>
<dbReference type="Proteomes" id="UP000799302">
    <property type="component" value="Unassembled WGS sequence"/>
</dbReference>
<keyword evidence="5" id="KW-1185">Reference proteome</keyword>
<accession>A0A6A6UIA8</accession>
<feature type="region of interest" description="Disordered" evidence="1">
    <location>
        <begin position="149"/>
        <end position="194"/>
    </location>
</feature>
<feature type="transmembrane region" description="Helical" evidence="2">
    <location>
        <begin position="202"/>
        <end position="222"/>
    </location>
</feature>
<dbReference type="OrthoDB" id="4779287at2759"/>
<evidence type="ECO:0000313" key="5">
    <source>
        <dbReference type="Proteomes" id="UP000799302"/>
    </source>
</evidence>
<dbReference type="EMBL" id="MU004233">
    <property type="protein sequence ID" value="KAF2671183.1"/>
    <property type="molecule type" value="Genomic_DNA"/>
</dbReference>
<feature type="compositionally biased region" description="Low complexity" evidence="1">
    <location>
        <begin position="149"/>
        <end position="184"/>
    </location>
</feature>
<feature type="signal peptide" evidence="3">
    <location>
        <begin position="1"/>
        <end position="18"/>
    </location>
</feature>
<feature type="chain" id="PRO_5025682726" description="Mid2 domain-containing protein" evidence="3">
    <location>
        <begin position="19"/>
        <end position="302"/>
    </location>
</feature>
<evidence type="ECO:0000256" key="3">
    <source>
        <dbReference type="SAM" id="SignalP"/>
    </source>
</evidence>
<dbReference type="AlphaFoldDB" id="A0A6A6UIA8"/>
<keyword evidence="2" id="KW-1133">Transmembrane helix</keyword>
<keyword evidence="2" id="KW-0812">Transmembrane</keyword>
<name>A0A6A6UIA8_9PEZI</name>